<organism evidence="4 5">
    <name type="scientific">Potamilus streckersoni</name>
    <dbReference type="NCBI Taxonomy" id="2493646"/>
    <lineage>
        <taxon>Eukaryota</taxon>
        <taxon>Metazoa</taxon>
        <taxon>Spiralia</taxon>
        <taxon>Lophotrochozoa</taxon>
        <taxon>Mollusca</taxon>
        <taxon>Bivalvia</taxon>
        <taxon>Autobranchia</taxon>
        <taxon>Heteroconchia</taxon>
        <taxon>Palaeoheterodonta</taxon>
        <taxon>Unionida</taxon>
        <taxon>Unionoidea</taxon>
        <taxon>Unionidae</taxon>
        <taxon>Ambleminae</taxon>
        <taxon>Lampsilini</taxon>
        <taxon>Potamilus</taxon>
    </lineage>
</organism>
<evidence type="ECO:0000256" key="3">
    <source>
        <dbReference type="SAM" id="SignalP"/>
    </source>
</evidence>
<sequence length="312" mass="35366">MLMIKKMDKLLYYCLLLQVPLLTALCTDTTISFKFVCIGDSVDVFENIISTSFKEEITLYKTYAGKEETIAVWVMQNFSNKEIIHESHKQKVSLENGTILLQDFGLSDEATYVMLYKDLSKRREVQLCAIHPPTLSCKLFIKHKENFRIASLDNPENCGKPVASVRWMEYPANSFKNKTTIEILPGKEAGRYSACIEGKVLTCMKNASEWDKCENFTLESSSENNSPTISDILQLKTTNYWIAVIVVIVSVVLGIVSTILIILLWKDIGIRLKTIICGRNEQTRGEQRQLQDVARQHNGAPGTEDDESVHLL</sequence>
<evidence type="ECO:0000313" key="4">
    <source>
        <dbReference type="EMBL" id="KAK3600204.1"/>
    </source>
</evidence>
<reference evidence="4" key="1">
    <citation type="journal article" date="2021" name="Genome Biol. Evol.">
        <title>A High-Quality Reference Genome for a Parasitic Bivalve with Doubly Uniparental Inheritance (Bivalvia: Unionida).</title>
        <authorList>
            <person name="Smith C.H."/>
        </authorList>
    </citation>
    <scope>NUCLEOTIDE SEQUENCE</scope>
    <source>
        <strain evidence="4">CHS0354</strain>
    </source>
</reference>
<evidence type="ECO:0000256" key="1">
    <source>
        <dbReference type="SAM" id="MobiDB-lite"/>
    </source>
</evidence>
<feature type="signal peptide" evidence="3">
    <location>
        <begin position="1"/>
        <end position="26"/>
    </location>
</feature>
<feature type="chain" id="PRO_5042073442" evidence="3">
    <location>
        <begin position="27"/>
        <end position="312"/>
    </location>
</feature>
<dbReference type="EMBL" id="JAEAOA010002303">
    <property type="protein sequence ID" value="KAK3600204.1"/>
    <property type="molecule type" value="Genomic_DNA"/>
</dbReference>
<accession>A0AAE0SY31</accession>
<protein>
    <submittedName>
        <fullName evidence="4">Uncharacterized protein</fullName>
    </submittedName>
</protein>
<keyword evidence="3" id="KW-0732">Signal</keyword>
<evidence type="ECO:0000256" key="2">
    <source>
        <dbReference type="SAM" id="Phobius"/>
    </source>
</evidence>
<feature type="compositionally biased region" description="Acidic residues" evidence="1">
    <location>
        <begin position="303"/>
        <end position="312"/>
    </location>
</feature>
<name>A0AAE0SY31_9BIVA</name>
<keyword evidence="2" id="KW-1133">Transmembrane helix</keyword>
<keyword evidence="2" id="KW-0812">Transmembrane</keyword>
<reference evidence="4" key="3">
    <citation type="submission" date="2023-05" db="EMBL/GenBank/DDBJ databases">
        <authorList>
            <person name="Smith C.H."/>
        </authorList>
    </citation>
    <scope>NUCLEOTIDE SEQUENCE</scope>
    <source>
        <strain evidence="4">CHS0354</strain>
        <tissue evidence="4">Mantle</tissue>
    </source>
</reference>
<comment type="caution">
    <text evidence="4">The sequence shown here is derived from an EMBL/GenBank/DDBJ whole genome shotgun (WGS) entry which is preliminary data.</text>
</comment>
<reference evidence="4" key="2">
    <citation type="journal article" date="2021" name="Genome Biol. Evol.">
        <title>Developing a high-quality reference genome for a parasitic bivalve with doubly uniparental inheritance (Bivalvia: Unionida).</title>
        <authorList>
            <person name="Smith C.H."/>
        </authorList>
    </citation>
    <scope>NUCLEOTIDE SEQUENCE</scope>
    <source>
        <strain evidence="4">CHS0354</strain>
        <tissue evidence="4">Mantle</tissue>
    </source>
</reference>
<dbReference type="AlphaFoldDB" id="A0AAE0SY31"/>
<gene>
    <name evidence="4" type="ORF">CHS0354_039311</name>
</gene>
<feature type="transmembrane region" description="Helical" evidence="2">
    <location>
        <begin position="240"/>
        <end position="265"/>
    </location>
</feature>
<feature type="region of interest" description="Disordered" evidence="1">
    <location>
        <begin position="287"/>
        <end position="312"/>
    </location>
</feature>
<keyword evidence="2" id="KW-0472">Membrane</keyword>
<keyword evidence="5" id="KW-1185">Reference proteome</keyword>
<evidence type="ECO:0000313" key="5">
    <source>
        <dbReference type="Proteomes" id="UP001195483"/>
    </source>
</evidence>
<dbReference type="Proteomes" id="UP001195483">
    <property type="component" value="Unassembled WGS sequence"/>
</dbReference>
<proteinExistence type="predicted"/>